<dbReference type="Proteomes" id="UP001597297">
    <property type="component" value="Unassembled WGS sequence"/>
</dbReference>
<dbReference type="GO" id="GO:0016787">
    <property type="term" value="F:hydrolase activity"/>
    <property type="evidence" value="ECO:0007669"/>
    <property type="project" value="UniProtKB-KW"/>
</dbReference>
<dbReference type="EMBL" id="JBHUJC010000003">
    <property type="protein sequence ID" value="MFD2275113.1"/>
    <property type="molecule type" value="Genomic_DNA"/>
</dbReference>
<keyword evidence="2" id="KW-0378">Hydrolase</keyword>
<comment type="caution">
    <text evidence="2">The sequence shown here is derived from an EMBL/GenBank/DDBJ whole genome shotgun (WGS) entry which is preliminary data.</text>
</comment>
<reference evidence="3" key="1">
    <citation type="journal article" date="2019" name="Int. J. Syst. Evol. Microbiol.">
        <title>The Global Catalogue of Microorganisms (GCM) 10K type strain sequencing project: providing services to taxonomists for standard genome sequencing and annotation.</title>
        <authorList>
            <consortium name="The Broad Institute Genomics Platform"/>
            <consortium name="The Broad Institute Genome Sequencing Center for Infectious Disease"/>
            <person name="Wu L."/>
            <person name="Ma J."/>
        </authorList>
    </citation>
    <scope>NUCLEOTIDE SEQUENCE [LARGE SCALE GENOMIC DNA]</scope>
    <source>
        <strain evidence="3">JCM 16545</strain>
    </source>
</reference>
<accession>A0ABW5DZP9</accession>
<proteinExistence type="predicted"/>
<name>A0ABW5DZP9_9BACT</name>
<protein>
    <submittedName>
        <fullName evidence="2">Alpha-amylase family glycosyl hydrolase</fullName>
    </submittedName>
</protein>
<dbReference type="RefSeq" id="WP_377136709.1">
    <property type="nucleotide sequence ID" value="NZ_JBHUJC010000003.1"/>
</dbReference>
<dbReference type="InterPro" id="IPR017853">
    <property type="entry name" value="GH"/>
</dbReference>
<evidence type="ECO:0000313" key="2">
    <source>
        <dbReference type="EMBL" id="MFD2275113.1"/>
    </source>
</evidence>
<gene>
    <name evidence="2" type="ORF">ACFSQZ_01400</name>
</gene>
<dbReference type="Gene3D" id="3.20.20.80">
    <property type="entry name" value="Glycosidases"/>
    <property type="match status" value="2"/>
</dbReference>
<dbReference type="InterPro" id="IPR006047">
    <property type="entry name" value="GH13_cat_dom"/>
</dbReference>
<feature type="domain" description="Glycosyl hydrolase family 13 catalytic" evidence="1">
    <location>
        <begin position="7"/>
        <end position="442"/>
    </location>
</feature>
<dbReference type="SUPFAM" id="SSF51445">
    <property type="entry name" value="(Trans)glycosidases"/>
    <property type="match status" value="1"/>
</dbReference>
<evidence type="ECO:0000313" key="3">
    <source>
        <dbReference type="Proteomes" id="UP001597297"/>
    </source>
</evidence>
<sequence length="556" mass="62547">MRTTIYQLFVRHFSNTNPARVVDGTIEQNGCGKFVEITTKALSEIKKMGFSHVWLTGVLEQSSATSYLNIPADDPLLLKGKAGSPYAIRDYFDVSPDYAIEPDNRLEEFAELLDRCHEADLKVIIDFVPNHVSRSYHSDIQPDLNFGESDDPSRFFAWNNNFYYLEGDGPMYLPGGIYDAEGRGRVTGNNAATWNPSLSDWYETVKLNYGHDYTKGRDTQSLPEAEARLDEVPDTWVKMDAILAYWQEMGVDGFRCDMAHMVPVEFWAWVTRRARLRDQQCYFMAEAYDGDPAKLTNKNVLEALLENGFDTVYDGDSYELVKSMVEHGRNATDLDELLWATERRDRMLRYAENHDEVRLASSHHWGGEGARIGKAVTAYLSGVGPSPFMVYNGQEVGEVGDGDEGFAKDDGRSSIFDYGQLPRLAAWVHEGVYDGGGLDEAQLALREWYVEWMNLMQEPAFVRGGVYGLNSANLENPRFALAGEEPGKSLYAFLRHDPQSAQAFLVVINFNLHIDAEDVEILFPDGVSEWLGAEVAKRVLVGDIEHCGVVVVQLAL</sequence>
<dbReference type="Pfam" id="PF00128">
    <property type="entry name" value="Alpha-amylase"/>
    <property type="match status" value="1"/>
</dbReference>
<dbReference type="SMART" id="SM00642">
    <property type="entry name" value="Aamy"/>
    <property type="match status" value="1"/>
</dbReference>
<dbReference type="PANTHER" id="PTHR10357">
    <property type="entry name" value="ALPHA-AMYLASE FAMILY MEMBER"/>
    <property type="match status" value="1"/>
</dbReference>
<keyword evidence="3" id="KW-1185">Reference proteome</keyword>
<dbReference type="PANTHER" id="PTHR10357:SF205">
    <property type="entry name" value="O-GLYCOSYL HYDROLASE FAMILY 13"/>
    <property type="match status" value="1"/>
</dbReference>
<organism evidence="2 3">
    <name type="scientific">Rubritalea spongiae</name>
    <dbReference type="NCBI Taxonomy" id="430797"/>
    <lineage>
        <taxon>Bacteria</taxon>
        <taxon>Pseudomonadati</taxon>
        <taxon>Verrucomicrobiota</taxon>
        <taxon>Verrucomicrobiia</taxon>
        <taxon>Verrucomicrobiales</taxon>
        <taxon>Rubritaleaceae</taxon>
        <taxon>Rubritalea</taxon>
    </lineage>
</organism>
<evidence type="ECO:0000259" key="1">
    <source>
        <dbReference type="SMART" id="SM00642"/>
    </source>
</evidence>